<organism evidence="2 3">
    <name type="scientific">Neiella holothuriorum</name>
    <dbReference type="NCBI Taxonomy" id="2870530"/>
    <lineage>
        <taxon>Bacteria</taxon>
        <taxon>Pseudomonadati</taxon>
        <taxon>Pseudomonadota</taxon>
        <taxon>Gammaproteobacteria</taxon>
        <taxon>Alteromonadales</taxon>
        <taxon>Echinimonadaceae</taxon>
        <taxon>Neiella</taxon>
    </lineage>
</organism>
<dbReference type="Pfam" id="PF00069">
    <property type="entry name" value="Pkinase"/>
    <property type="match status" value="1"/>
</dbReference>
<dbReference type="PANTHER" id="PTHR44167">
    <property type="entry name" value="OVARIAN-SPECIFIC SERINE/THREONINE-PROTEIN KINASE LOK-RELATED"/>
    <property type="match status" value="1"/>
</dbReference>
<evidence type="ECO:0000259" key="1">
    <source>
        <dbReference type="PROSITE" id="PS50011"/>
    </source>
</evidence>
<dbReference type="InterPro" id="IPR011009">
    <property type="entry name" value="Kinase-like_dom_sf"/>
</dbReference>
<evidence type="ECO:0000313" key="3">
    <source>
        <dbReference type="Proteomes" id="UP001166251"/>
    </source>
</evidence>
<dbReference type="RefSeq" id="WP_220103341.1">
    <property type="nucleotide sequence ID" value="NZ_JAHZSS010000005.1"/>
</dbReference>
<protein>
    <submittedName>
        <fullName evidence="2">Protein kinase</fullName>
    </submittedName>
</protein>
<dbReference type="EMBL" id="JAHZSS010000005">
    <property type="protein sequence ID" value="MBW8190655.1"/>
    <property type="molecule type" value="Genomic_DNA"/>
</dbReference>
<feature type="domain" description="Protein kinase" evidence="1">
    <location>
        <begin position="19"/>
        <end position="327"/>
    </location>
</feature>
<dbReference type="PANTHER" id="PTHR44167:SF30">
    <property type="entry name" value="PHOSPHORYLASE KINASE"/>
    <property type="match status" value="1"/>
</dbReference>
<keyword evidence="2" id="KW-0808">Transferase</keyword>
<dbReference type="SMART" id="SM00220">
    <property type="entry name" value="S_TKc"/>
    <property type="match status" value="1"/>
</dbReference>
<dbReference type="PROSITE" id="PS50011">
    <property type="entry name" value="PROTEIN_KINASE_DOM"/>
    <property type="match status" value="1"/>
</dbReference>
<sequence>MPSTALEGITTDTGWVIGSMIDKRAGSGGNFCVQYTAQSPSGEIGFLKAMDLTRAMSSGNLEAIGKTINEYVFEQNILKECKGNKLTRVVTPLDSGEVKSPNHPDPFNRVWYIIFSMADNDLRGQYLQGEAISWRELFKSLHHVAIGIRQLHGIGIAHQDIKPSNILCYQDKGSKISDLGRVTNVSGTSPFSNIEYTGDRSYAPLEAWFPGMIREFSDRKLSDVFMFGSLVFHTIMGVQISACILEEVKLIHPRINSLSFAEGLPFYKSAFVTILNRFSERCNELFDQRIADELTSIVKELCEPDPDTRGNIKKLSKGARLSMDRYVGKMNMVHQNACVLGMK</sequence>
<reference evidence="2" key="1">
    <citation type="submission" date="2021-07" db="EMBL/GenBank/DDBJ databases">
        <title>Neiella marina sp. nov., isolated from the intestinal content of sea cucumber Apostichopus japonicus.</title>
        <authorList>
            <person name="Bai X."/>
        </authorList>
    </citation>
    <scope>NUCLEOTIDE SEQUENCE</scope>
    <source>
        <strain evidence="2">126</strain>
    </source>
</reference>
<gene>
    <name evidence="2" type="ORF">K0504_06355</name>
</gene>
<dbReference type="PROSITE" id="PS00108">
    <property type="entry name" value="PROTEIN_KINASE_ST"/>
    <property type="match status" value="1"/>
</dbReference>
<dbReference type="GO" id="GO:0016301">
    <property type="term" value="F:kinase activity"/>
    <property type="evidence" value="ECO:0007669"/>
    <property type="project" value="UniProtKB-KW"/>
</dbReference>
<dbReference type="Proteomes" id="UP001166251">
    <property type="component" value="Unassembled WGS sequence"/>
</dbReference>
<evidence type="ECO:0000313" key="2">
    <source>
        <dbReference type="EMBL" id="MBW8190655.1"/>
    </source>
</evidence>
<accession>A0ABS7EEJ2</accession>
<keyword evidence="2" id="KW-0418">Kinase</keyword>
<name>A0ABS7EEJ2_9GAMM</name>
<dbReference type="Gene3D" id="1.10.510.10">
    <property type="entry name" value="Transferase(Phosphotransferase) domain 1"/>
    <property type="match status" value="1"/>
</dbReference>
<dbReference type="InterPro" id="IPR000719">
    <property type="entry name" value="Prot_kinase_dom"/>
</dbReference>
<dbReference type="InterPro" id="IPR008271">
    <property type="entry name" value="Ser/Thr_kinase_AS"/>
</dbReference>
<proteinExistence type="predicted"/>
<dbReference type="SUPFAM" id="SSF56112">
    <property type="entry name" value="Protein kinase-like (PK-like)"/>
    <property type="match status" value="1"/>
</dbReference>
<comment type="caution">
    <text evidence="2">The sequence shown here is derived from an EMBL/GenBank/DDBJ whole genome shotgun (WGS) entry which is preliminary data.</text>
</comment>
<keyword evidence="3" id="KW-1185">Reference proteome</keyword>